<gene>
    <name evidence="8" type="primary">LOC107218789</name>
</gene>
<keyword evidence="3" id="KW-0862">Zinc</keyword>
<keyword evidence="2 4" id="KW-0863">Zinc-finger</keyword>
<dbReference type="OrthoDB" id="265717at2759"/>
<protein>
    <submittedName>
        <fullName evidence="8">Histone-lysine N-methyltransferase SMYD3 isoform X2</fullName>
    </submittedName>
</protein>
<dbReference type="Pfam" id="PF01753">
    <property type="entry name" value="zf-MYND"/>
    <property type="match status" value="1"/>
</dbReference>
<dbReference type="PANTHER" id="PTHR12197:SF251">
    <property type="entry name" value="EG:BACR7C10.4 PROTEIN"/>
    <property type="match status" value="1"/>
</dbReference>
<dbReference type="Gene3D" id="1.10.220.160">
    <property type="match status" value="1"/>
</dbReference>
<dbReference type="SUPFAM" id="SSF144232">
    <property type="entry name" value="HIT/MYND zinc finger-like"/>
    <property type="match status" value="1"/>
</dbReference>
<dbReference type="GO" id="GO:0008757">
    <property type="term" value="F:S-adenosylmethionine-dependent methyltransferase activity"/>
    <property type="evidence" value="ECO:0007669"/>
    <property type="project" value="UniProtKB-ARBA"/>
</dbReference>
<dbReference type="PANTHER" id="PTHR12197">
    <property type="entry name" value="HISTONE-LYSINE N-METHYLTRANSFERASE SMYD"/>
    <property type="match status" value="1"/>
</dbReference>
<accession>A0A6J0BBJ0</accession>
<dbReference type="Gene3D" id="1.25.40.970">
    <property type="match status" value="1"/>
</dbReference>
<dbReference type="SUPFAM" id="SSF82199">
    <property type="entry name" value="SET domain"/>
    <property type="match status" value="1"/>
</dbReference>
<dbReference type="AlphaFoldDB" id="A0A6J0BBJ0"/>
<dbReference type="PROSITE" id="PS50865">
    <property type="entry name" value="ZF_MYND_2"/>
    <property type="match status" value="1"/>
</dbReference>
<evidence type="ECO:0000313" key="8">
    <source>
        <dbReference type="RefSeq" id="XP_015512285.1"/>
    </source>
</evidence>
<dbReference type="CTD" id="64754"/>
<dbReference type="InterPro" id="IPR002893">
    <property type="entry name" value="Znf_MYND"/>
</dbReference>
<proteinExistence type="predicted"/>
<dbReference type="PROSITE" id="PS01360">
    <property type="entry name" value="ZF_MYND_1"/>
    <property type="match status" value="1"/>
</dbReference>
<dbReference type="GO" id="GO:0008270">
    <property type="term" value="F:zinc ion binding"/>
    <property type="evidence" value="ECO:0007669"/>
    <property type="project" value="UniProtKB-KW"/>
</dbReference>
<dbReference type="RefSeq" id="XP_015512285.1">
    <property type="nucleotide sequence ID" value="XM_015656799.2"/>
</dbReference>
<evidence type="ECO:0000256" key="3">
    <source>
        <dbReference type="ARBA" id="ARBA00022833"/>
    </source>
</evidence>
<feature type="domain" description="SET" evidence="5">
    <location>
        <begin position="74"/>
        <end position="227"/>
    </location>
</feature>
<dbReference type="Gene3D" id="6.10.140.2220">
    <property type="match status" value="1"/>
</dbReference>
<evidence type="ECO:0000259" key="6">
    <source>
        <dbReference type="PROSITE" id="PS50865"/>
    </source>
</evidence>
<keyword evidence="1" id="KW-0479">Metal-binding</keyword>
<dbReference type="InterPro" id="IPR011990">
    <property type="entry name" value="TPR-like_helical_dom_sf"/>
</dbReference>
<reference evidence="8" key="1">
    <citation type="submission" date="2025-08" db="UniProtKB">
        <authorList>
            <consortium name="RefSeq"/>
        </authorList>
    </citation>
    <scope>IDENTIFICATION</scope>
    <source>
        <tissue evidence="8">Thorax and Abdomen</tissue>
    </source>
</reference>
<evidence type="ECO:0000256" key="1">
    <source>
        <dbReference type="ARBA" id="ARBA00022723"/>
    </source>
</evidence>
<dbReference type="Gene3D" id="1.25.40.10">
    <property type="entry name" value="Tetratricopeptide repeat domain"/>
    <property type="match status" value="1"/>
</dbReference>
<dbReference type="GO" id="GO:0005634">
    <property type="term" value="C:nucleus"/>
    <property type="evidence" value="ECO:0007669"/>
    <property type="project" value="TreeGrafter"/>
</dbReference>
<dbReference type="Gene3D" id="2.170.270.10">
    <property type="entry name" value="SET domain"/>
    <property type="match status" value="1"/>
</dbReference>
<evidence type="ECO:0000259" key="5">
    <source>
        <dbReference type="PROSITE" id="PS50280"/>
    </source>
</evidence>
<dbReference type="InterPro" id="IPR050869">
    <property type="entry name" value="H3K4_H4K5_MeTrfase"/>
</dbReference>
<dbReference type="PROSITE" id="PS50280">
    <property type="entry name" value="SET"/>
    <property type="match status" value="1"/>
</dbReference>
<feature type="domain" description="MYND-type" evidence="6">
    <location>
        <begin position="33"/>
        <end position="70"/>
    </location>
</feature>
<dbReference type="InterPro" id="IPR001214">
    <property type="entry name" value="SET_dom"/>
</dbReference>
<dbReference type="InterPro" id="IPR046341">
    <property type="entry name" value="SET_dom_sf"/>
</dbReference>
<sequence>MKGEHSQILKGSVISTATPFAFVLMSKYRNDRCDNCLRSSKLLKCSACQCVYYCDRHCQKESWGIHKFECTNLKRISPRIIPDAARLMARIVIKLNKGGADEQGFYTETRFRKFKDLMSHYSDLKQDVKRMEHFTSLCGVLFEVLGETLLPNSAELMGIYGRLCVNSFNILDSEMNSIGTGVYLGPSVMDHSCKPNAVAVFEGTTITIRALEDIPRLDWSEIRISYIDLLNSTEERQTELQAGYYFRCNCERCTSPEPFVMAAACPSPSCDAPCFPSEESCSECGEKLPETLSDLFEEVTEFTLHHLQSMKTVAYLDVSKICLKKQEGVLHSLNLQHVRTLDAAFEAAVNLGTCWEDAEHYGTKLIPGYLLYYGAMHPLTGLLYLKLGKIQLYLGKSNRAVDTLKKAAAVLTVTHGDQHSLVREQLRPLTYQAISQYSN</sequence>
<dbReference type="GO" id="GO:0008170">
    <property type="term" value="F:N-methyltransferase activity"/>
    <property type="evidence" value="ECO:0007669"/>
    <property type="project" value="UniProtKB-ARBA"/>
</dbReference>
<dbReference type="Proteomes" id="UP000829291">
    <property type="component" value="Chromosome 2"/>
</dbReference>
<evidence type="ECO:0000256" key="2">
    <source>
        <dbReference type="ARBA" id="ARBA00022771"/>
    </source>
</evidence>
<dbReference type="GeneID" id="107218789"/>
<keyword evidence="7" id="KW-1185">Reference proteome</keyword>
<name>A0A6J0BBJ0_NEOLC</name>
<dbReference type="GO" id="GO:0008276">
    <property type="term" value="F:protein methyltransferase activity"/>
    <property type="evidence" value="ECO:0007669"/>
    <property type="project" value="UniProtKB-ARBA"/>
</dbReference>
<evidence type="ECO:0000313" key="7">
    <source>
        <dbReference type="Proteomes" id="UP000829291"/>
    </source>
</evidence>
<evidence type="ECO:0000256" key="4">
    <source>
        <dbReference type="PROSITE-ProRule" id="PRU00134"/>
    </source>
</evidence>
<organism evidence="8">
    <name type="scientific">Neodiprion lecontei</name>
    <name type="common">Redheaded pine sawfly</name>
    <dbReference type="NCBI Taxonomy" id="441921"/>
    <lineage>
        <taxon>Eukaryota</taxon>
        <taxon>Metazoa</taxon>
        <taxon>Ecdysozoa</taxon>
        <taxon>Arthropoda</taxon>
        <taxon>Hexapoda</taxon>
        <taxon>Insecta</taxon>
        <taxon>Pterygota</taxon>
        <taxon>Neoptera</taxon>
        <taxon>Endopterygota</taxon>
        <taxon>Hymenoptera</taxon>
        <taxon>Tenthredinoidea</taxon>
        <taxon>Diprionidae</taxon>
        <taxon>Diprioninae</taxon>
        <taxon>Neodiprion</taxon>
    </lineage>
</organism>